<protein>
    <submittedName>
        <fullName evidence="1">Uncharacterized protein</fullName>
    </submittedName>
</protein>
<dbReference type="EMBL" id="LN679102">
    <property type="protein sequence ID" value="CEL58288.1"/>
    <property type="molecule type" value="Genomic_DNA"/>
</dbReference>
<dbReference type="AlphaFoldDB" id="A0A0B7FPY4"/>
<name>A0A0B7FPY4_THACB</name>
<dbReference type="Proteomes" id="UP000059188">
    <property type="component" value="Unassembled WGS sequence"/>
</dbReference>
<sequence>MWCIWPGIILSHVDSWRWPSNTPLPQQIELVGPLCDTLHFSIWSCICDINSIVATWSLSARDYLRHPSFLRRGFGVRHI</sequence>
<organism evidence="1 2">
    <name type="scientific">Thanatephorus cucumeris (strain AG1-IB / isolate 7/3/14)</name>
    <name type="common">Lettuce bottom rot fungus</name>
    <name type="synonym">Rhizoctonia solani</name>
    <dbReference type="NCBI Taxonomy" id="1108050"/>
    <lineage>
        <taxon>Eukaryota</taxon>
        <taxon>Fungi</taxon>
        <taxon>Dikarya</taxon>
        <taxon>Basidiomycota</taxon>
        <taxon>Agaricomycotina</taxon>
        <taxon>Agaricomycetes</taxon>
        <taxon>Cantharellales</taxon>
        <taxon>Ceratobasidiaceae</taxon>
        <taxon>Rhizoctonia</taxon>
        <taxon>Rhizoctonia solani AG-1</taxon>
    </lineage>
</organism>
<accession>A0A0B7FPY4</accession>
<proteinExistence type="predicted"/>
<gene>
    <name evidence="1" type="ORF">RSOLAG1IB_03034</name>
</gene>
<keyword evidence="2" id="KW-1185">Reference proteome</keyword>
<evidence type="ECO:0000313" key="2">
    <source>
        <dbReference type="Proteomes" id="UP000059188"/>
    </source>
</evidence>
<reference evidence="1 2" key="1">
    <citation type="submission" date="2014-11" db="EMBL/GenBank/DDBJ databases">
        <authorList>
            <person name="Wibberg Daniel"/>
        </authorList>
    </citation>
    <scope>NUCLEOTIDE SEQUENCE [LARGE SCALE GENOMIC DNA]</scope>
    <source>
        <strain evidence="1">Rhizoctonia solani AG1-IB 7/3/14</strain>
    </source>
</reference>
<evidence type="ECO:0000313" key="1">
    <source>
        <dbReference type="EMBL" id="CEL58288.1"/>
    </source>
</evidence>